<accession>A0A4Q0NQY5</accession>
<dbReference type="PANTHER" id="PTHR22916:SF3">
    <property type="entry name" value="UDP-GLCNAC:BETAGAL BETA-1,3-N-ACETYLGLUCOSAMINYLTRANSFERASE-LIKE PROTEIN 1"/>
    <property type="match status" value="1"/>
</dbReference>
<dbReference type="CDD" id="cd00761">
    <property type="entry name" value="Glyco_tranf_GTA_type"/>
    <property type="match status" value="1"/>
</dbReference>
<reference evidence="2 3" key="1">
    <citation type="submission" date="2018-07" db="EMBL/GenBank/DDBJ databases">
        <title>Leeuwenhoekiella genomics.</title>
        <authorList>
            <person name="Tahon G."/>
            <person name="Willems A."/>
        </authorList>
    </citation>
    <scope>NUCLEOTIDE SEQUENCE [LARGE SCALE GENOMIC DNA]</scope>
    <source>
        <strain evidence="2 3">R-50232</strain>
    </source>
</reference>
<dbReference type="InterPro" id="IPR029044">
    <property type="entry name" value="Nucleotide-diphossugar_trans"/>
</dbReference>
<evidence type="ECO:0000259" key="1">
    <source>
        <dbReference type="Pfam" id="PF00535"/>
    </source>
</evidence>
<evidence type="ECO:0000313" key="2">
    <source>
        <dbReference type="EMBL" id="RXG12333.1"/>
    </source>
</evidence>
<protein>
    <submittedName>
        <fullName evidence="2">Glycosyltransferase involved in cell wall biosynthesis</fullName>
    </submittedName>
</protein>
<keyword evidence="2" id="KW-0808">Transferase</keyword>
<gene>
    <name evidence="2" type="ORF">DSM04_107104</name>
</gene>
<organism evidence="2 3">
    <name type="scientific">Leeuwenhoekiella aestuarii</name>
    <dbReference type="NCBI Taxonomy" id="2249426"/>
    <lineage>
        <taxon>Bacteria</taxon>
        <taxon>Pseudomonadati</taxon>
        <taxon>Bacteroidota</taxon>
        <taxon>Flavobacteriia</taxon>
        <taxon>Flavobacteriales</taxon>
        <taxon>Flavobacteriaceae</taxon>
        <taxon>Leeuwenhoekiella</taxon>
    </lineage>
</organism>
<dbReference type="EMBL" id="QOVI01000007">
    <property type="protein sequence ID" value="RXG12333.1"/>
    <property type="molecule type" value="Genomic_DNA"/>
</dbReference>
<dbReference type="AlphaFoldDB" id="A0A4Q0NQY5"/>
<evidence type="ECO:0000313" key="3">
    <source>
        <dbReference type="Proteomes" id="UP000289821"/>
    </source>
</evidence>
<proteinExistence type="predicted"/>
<keyword evidence="3" id="KW-1185">Reference proteome</keyword>
<dbReference type="Proteomes" id="UP000289821">
    <property type="component" value="Unassembled WGS sequence"/>
</dbReference>
<dbReference type="PANTHER" id="PTHR22916">
    <property type="entry name" value="GLYCOSYLTRANSFERASE"/>
    <property type="match status" value="1"/>
</dbReference>
<dbReference type="SUPFAM" id="SSF53448">
    <property type="entry name" value="Nucleotide-diphospho-sugar transferases"/>
    <property type="match status" value="1"/>
</dbReference>
<dbReference type="Pfam" id="PF00535">
    <property type="entry name" value="Glycos_transf_2"/>
    <property type="match status" value="1"/>
</dbReference>
<sequence length="302" mass="36271">MLATYNRAHLIEETLVSIQNQTHTNFACLITDDNSTDDTENVVKSFIKNDKRFEYFKKPSTYPQGLSATRNFGLDLAEKRNTEFIQFFDDDDIMHPQKLELQMKPFYENPDLDLTICMYRKFHELDTIEFDFKKADNKTCEIVSKNILKSFYLNQLNLNSPGPIWKRQSLANHRFDESLYYAEEREFYLRIFLLKSISYFPVKKILFWYRKHPMAITSNLYLNPKIKIESEKRFQDGFLKLVLRQRRPPFYILKSYIQIAFKNNRSDYLSQIQNHLAKPKNFLLPKRFTLLVYILLFQLVKR</sequence>
<dbReference type="InterPro" id="IPR001173">
    <property type="entry name" value="Glyco_trans_2-like"/>
</dbReference>
<dbReference type="GO" id="GO:0016758">
    <property type="term" value="F:hexosyltransferase activity"/>
    <property type="evidence" value="ECO:0007669"/>
    <property type="project" value="UniProtKB-ARBA"/>
</dbReference>
<feature type="domain" description="Glycosyltransferase 2-like" evidence="1">
    <location>
        <begin position="3"/>
        <end position="122"/>
    </location>
</feature>
<comment type="caution">
    <text evidence="2">The sequence shown here is derived from an EMBL/GenBank/DDBJ whole genome shotgun (WGS) entry which is preliminary data.</text>
</comment>
<dbReference type="Gene3D" id="3.90.550.10">
    <property type="entry name" value="Spore Coat Polysaccharide Biosynthesis Protein SpsA, Chain A"/>
    <property type="match status" value="1"/>
</dbReference>
<name>A0A4Q0NQY5_9FLAO</name>